<keyword evidence="3" id="KW-1185">Reference proteome</keyword>
<reference evidence="2 3" key="1">
    <citation type="submission" date="2019-11" db="EMBL/GenBank/DDBJ databases">
        <title>Whole genome sequence of Oryza granulata.</title>
        <authorList>
            <person name="Li W."/>
        </authorList>
    </citation>
    <scope>NUCLEOTIDE SEQUENCE [LARGE SCALE GENOMIC DNA]</scope>
    <source>
        <strain evidence="3">cv. Menghai</strain>
        <tissue evidence="2">Leaf</tissue>
    </source>
</reference>
<protein>
    <submittedName>
        <fullName evidence="2">Uncharacterized protein</fullName>
    </submittedName>
</protein>
<sequence>MEGPTAKGWMSQSHHKNGSTKPKSFPRLAKKCVRRNGRRTARGNKRPTVGKRTPRAPWAHPGMGPFPRRWGHTEKATAGRSRKNGPPNGHTGLWSHRASALWPWATRDNEDGPPNSPIGPQGPPGHPAELAIRQLVSVDEHPDGSPREKGA</sequence>
<evidence type="ECO:0000313" key="2">
    <source>
        <dbReference type="EMBL" id="KAF0921354.1"/>
    </source>
</evidence>
<evidence type="ECO:0000313" key="3">
    <source>
        <dbReference type="Proteomes" id="UP000479710"/>
    </source>
</evidence>
<feature type="compositionally biased region" description="Basic residues" evidence="1">
    <location>
        <begin position="28"/>
        <end position="54"/>
    </location>
</feature>
<organism evidence="2 3">
    <name type="scientific">Oryza meyeriana var. granulata</name>
    <dbReference type="NCBI Taxonomy" id="110450"/>
    <lineage>
        <taxon>Eukaryota</taxon>
        <taxon>Viridiplantae</taxon>
        <taxon>Streptophyta</taxon>
        <taxon>Embryophyta</taxon>
        <taxon>Tracheophyta</taxon>
        <taxon>Spermatophyta</taxon>
        <taxon>Magnoliopsida</taxon>
        <taxon>Liliopsida</taxon>
        <taxon>Poales</taxon>
        <taxon>Poaceae</taxon>
        <taxon>BOP clade</taxon>
        <taxon>Oryzoideae</taxon>
        <taxon>Oryzeae</taxon>
        <taxon>Oryzinae</taxon>
        <taxon>Oryza</taxon>
        <taxon>Oryza meyeriana</taxon>
    </lineage>
</organism>
<dbReference type="Proteomes" id="UP000479710">
    <property type="component" value="Unassembled WGS sequence"/>
</dbReference>
<evidence type="ECO:0000256" key="1">
    <source>
        <dbReference type="SAM" id="MobiDB-lite"/>
    </source>
</evidence>
<feature type="compositionally biased region" description="Pro residues" evidence="1">
    <location>
        <begin position="114"/>
        <end position="126"/>
    </location>
</feature>
<comment type="caution">
    <text evidence="2">The sequence shown here is derived from an EMBL/GenBank/DDBJ whole genome shotgun (WGS) entry which is preliminary data.</text>
</comment>
<proteinExistence type="predicted"/>
<name>A0A6G1EA81_9ORYZ</name>
<gene>
    <name evidence="2" type="ORF">E2562_003147</name>
</gene>
<dbReference type="AlphaFoldDB" id="A0A6G1EA81"/>
<accession>A0A6G1EA81</accession>
<feature type="region of interest" description="Disordered" evidence="1">
    <location>
        <begin position="1"/>
        <end position="151"/>
    </location>
</feature>
<feature type="compositionally biased region" description="Basic and acidic residues" evidence="1">
    <location>
        <begin position="138"/>
        <end position="151"/>
    </location>
</feature>
<dbReference type="EMBL" id="SPHZ02000004">
    <property type="protein sequence ID" value="KAF0921354.1"/>
    <property type="molecule type" value="Genomic_DNA"/>
</dbReference>